<dbReference type="OrthoDB" id="3837983at2"/>
<evidence type="ECO:0000313" key="1">
    <source>
        <dbReference type="EMBL" id="OYN89530.1"/>
    </source>
</evidence>
<organism evidence="1 2">
    <name type="scientific">Parenemella sanctibonifatiensis</name>
    <dbReference type="NCBI Taxonomy" id="2016505"/>
    <lineage>
        <taxon>Bacteria</taxon>
        <taxon>Bacillati</taxon>
        <taxon>Actinomycetota</taxon>
        <taxon>Actinomycetes</taxon>
        <taxon>Propionibacteriales</taxon>
        <taxon>Propionibacteriaceae</taxon>
        <taxon>Parenemella</taxon>
    </lineage>
</organism>
<reference evidence="1 2" key="1">
    <citation type="submission" date="2017-07" db="EMBL/GenBank/DDBJ databases">
        <title>Draft whole genome sequences of clinical Proprionibacteriaceae strains.</title>
        <authorList>
            <person name="Bernier A.-M."/>
            <person name="Bernard K."/>
            <person name="Domingo M.-C."/>
        </authorList>
    </citation>
    <scope>NUCLEOTIDE SEQUENCE [LARGE SCALE GENOMIC DNA]</scope>
    <source>
        <strain evidence="1 2">NML 150081</strain>
    </source>
</reference>
<dbReference type="Proteomes" id="UP000216300">
    <property type="component" value="Unassembled WGS sequence"/>
</dbReference>
<dbReference type="RefSeq" id="WP_094455352.1">
    <property type="nucleotide sequence ID" value="NZ_NMVJ01000009.1"/>
</dbReference>
<name>A0A255EE58_9ACTN</name>
<sequence length="111" mass="12332">MENCTACGTVGVPSQGPIPWDVDATTAELADRVAAGRMQVLRGDVALTDMTALLESERKYTVASFLSCQECGRILFWGLSIRGNPILRYADPDEVDRWPWQPIPPRESWAH</sequence>
<dbReference type="AlphaFoldDB" id="A0A255EE58"/>
<gene>
    <name evidence="1" type="ORF">CGZ91_11640</name>
</gene>
<proteinExistence type="predicted"/>
<keyword evidence="2" id="KW-1185">Reference proteome</keyword>
<accession>A0A255EE58</accession>
<evidence type="ECO:0000313" key="2">
    <source>
        <dbReference type="Proteomes" id="UP000216300"/>
    </source>
</evidence>
<comment type="caution">
    <text evidence="1">The sequence shown here is derived from an EMBL/GenBank/DDBJ whole genome shotgun (WGS) entry which is preliminary data.</text>
</comment>
<dbReference type="EMBL" id="NMVJ01000009">
    <property type="protein sequence ID" value="OYN89530.1"/>
    <property type="molecule type" value="Genomic_DNA"/>
</dbReference>
<protein>
    <submittedName>
        <fullName evidence="1">Uncharacterized protein</fullName>
    </submittedName>
</protein>